<evidence type="ECO:0000313" key="2">
    <source>
        <dbReference type="EnsemblPlants" id="Kaladp0095s0411.1.v1.1.CDS.1"/>
    </source>
</evidence>
<dbReference type="EnsemblPlants" id="Kaladp0095s0411.1.v1.1">
    <property type="protein sequence ID" value="Kaladp0095s0411.1.v1.1.CDS.1"/>
    <property type="gene ID" value="Kaladp0095s0411.v1.1"/>
</dbReference>
<dbReference type="Gramene" id="Kaladp0095s0411.1.v1.1">
    <property type="protein sequence ID" value="Kaladp0095s0411.1.v1.1.CDS.1"/>
    <property type="gene ID" value="Kaladp0095s0411.v1.1"/>
</dbReference>
<protein>
    <submittedName>
        <fullName evidence="2">Uncharacterized protein</fullName>
    </submittedName>
</protein>
<reference evidence="2" key="1">
    <citation type="submission" date="2021-01" db="UniProtKB">
        <authorList>
            <consortium name="EnsemblPlants"/>
        </authorList>
    </citation>
    <scope>IDENTIFICATION</scope>
</reference>
<feature type="compositionally biased region" description="Polar residues" evidence="1">
    <location>
        <begin position="16"/>
        <end position="34"/>
    </location>
</feature>
<feature type="compositionally biased region" description="Gly residues" evidence="1">
    <location>
        <begin position="88"/>
        <end position="107"/>
    </location>
</feature>
<sequence>MGPNTATLKLGRASPPLSQFTNFSHRPISKASSGSNGGIQSARWCCSVPIRNINFSFRLLSTSLRFFSSGIGGIKEVGLGGGSRALAVSGGGNGGGAGDGNSGGGGGDEGETRDG</sequence>
<evidence type="ECO:0000313" key="3">
    <source>
        <dbReference type="Proteomes" id="UP000594263"/>
    </source>
</evidence>
<feature type="region of interest" description="Disordered" evidence="1">
    <location>
        <begin position="1"/>
        <end position="39"/>
    </location>
</feature>
<evidence type="ECO:0000256" key="1">
    <source>
        <dbReference type="SAM" id="MobiDB-lite"/>
    </source>
</evidence>
<keyword evidence="3" id="KW-1185">Reference proteome</keyword>
<feature type="region of interest" description="Disordered" evidence="1">
    <location>
        <begin position="88"/>
        <end position="115"/>
    </location>
</feature>
<proteinExistence type="predicted"/>
<dbReference type="AlphaFoldDB" id="A0A7N0V330"/>
<dbReference type="Proteomes" id="UP000594263">
    <property type="component" value="Unplaced"/>
</dbReference>
<accession>A0A7N0V330</accession>
<organism evidence="2 3">
    <name type="scientific">Kalanchoe fedtschenkoi</name>
    <name type="common">Lavender scallops</name>
    <name type="synonym">South American air plant</name>
    <dbReference type="NCBI Taxonomy" id="63787"/>
    <lineage>
        <taxon>Eukaryota</taxon>
        <taxon>Viridiplantae</taxon>
        <taxon>Streptophyta</taxon>
        <taxon>Embryophyta</taxon>
        <taxon>Tracheophyta</taxon>
        <taxon>Spermatophyta</taxon>
        <taxon>Magnoliopsida</taxon>
        <taxon>eudicotyledons</taxon>
        <taxon>Gunneridae</taxon>
        <taxon>Pentapetalae</taxon>
        <taxon>Saxifragales</taxon>
        <taxon>Crassulaceae</taxon>
        <taxon>Kalanchoe</taxon>
    </lineage>
</organism>
<name>A0A7N0V330_KALFE</name>